<dbReference type="EMBL" id="GBGP01000002">
    <property type="protein sequence ID" value="JAC85181.1"/>
    <property type="molecule type" value="mRNA"/>
</dbReference>
<dbReference type="AlphaFoldDB" id="A0A069DNE7"/>
<dbReference type="PANTHER" id="PTHR35842">
    <property type="entry name" value="SI:CH211-67E16.11"/>
    <property type="match status" value="1"/>
</dbReference>
<organism evidence="1">
    <name type="scientific">Clytia hemisphaerica</name>
    <dbReference type="NCBI Taxonomy" id="252671"/>
    <lineage>
        <taxon>Eukaryota</taxon>
        <taxon>Metazoa</taxon>
        <taxon>Cnidaria</taxon>
        <taxon>Hydrozoa</taxon>
        <taxon>Hydroidolina</taxon>
        <taxon>Leptothecata</taxon>
        <taxon>Obeliida</taxon>
        <taxon>Clytiidae</taxon>
        <taxon>Clytia</taxon>
    </lineage>
</organism>
<evidence type="ECO:0000313" key="1">
    <source>
        <dbReference type="EMBL" id="JAC85181.1"/>
    </source>
</evidence>
<reference evidence="1" key="1">
    <citation type="journal article" date="2014" name="PLoS Genet.">
        <title>Differential Responses to Wnt and PCP Disruption Predict Expression and Developmental Function of Conserved and Novel Genes in a Cnidarian.</title>
        <authorList>
            <person name="Lapebie P."/>
            <person name="Ruggiero A."/>
            <person name="Barreau C."/>
            <person name="Chevalier S."/>
            <person name="Chang P."/>
            <person name="Dru P."/>
            <person name="Houliston E."/>
            <person name="Momose T."/>
        </authorList>
    </citation>
    <scope>NUCLEOTIDE SEQUENCE</scope>
</reference>
<name>A0A069DNE7_9CNID</name>
<sequence length="212" mass="24284">MYLPRNNGKCLLTAQLSPRKRRERLRRACSFDFIPFVYDTTAVGHQQLKCHSITRKFAKCPKADVIDKDKCKNKLCPPKPTTKKPDKGRKCGWSCDYALLVSGGWSKYINRIRHLHNIQEVFKHLQTSRSFDKENIKVFFANNATIELDGDLKAKETVPAVDALTITRHVRSVCSRNTKCIDTFVIYLNGPTTKNGDLLLWDWNADGKAKQL</sequence>
<accession>A0A069DNE7</accession>
<proteinExistence type="evidence at transcript level"/>
<dbReference type="PANTHER" id="PTHR35842:SF1">
    <property type="entry name" value="SI:CH211-67E16.11"/>
    <property type="match status" value="1"/>
</dbReference>
<protein>
    <submittedName>
        <fullName evidence="1">Putative cnidarian restricted protein</fullName>
    </submittedName>
</protein>